<evidence type="ECO:0000313" key="5">
    <source>
        <dbReference type="Proteomes" id="UP001597478"/>
    </source>
</evidence>
<dbReference type="Proteomes" id="UP001597478">
    <property type="component" value="Unassembled WGS sequence"/>
</dbReference>
<dbReference type="RefSeq" id="WP_377390351.1">
    <property type="nucleotide sequence ID" value="NZ_JBHSAN010000022.1"/>
</dbReference>
<dbReference type="SMART" id="SM00740">
    <property type="entry name" value="PASTA"/>
    <property type="match status" value="1"/>
</dbReference>
<dbReference type="PROSITE" id="PS51257">
    <property type="entry name" value="PROKAR_LIPOPROTEIN"/>
    <property type="match status" value="1"/>
</dbReference>
<protein>
    <submittedName>
        <fullName evidence="4">PASTA domain-containing protein</fullName>
    </submittedName>
</protein>
<proteinExistence type="predicted"/>
<feature type="signal peptide" evidence="2">
    <location>
        <begin position="1"/>
        <end position="22"/>
    </location>
</feature>
<evidence type="ECO:0000313" key="4">
    <source>
        <dbReference type="EMBL" id="MFD2802113.1"/>
    </source>
</evidence>
<reference evidence="5" key="1">
    <citation type="journal article" date="2019" name="Int. J. Syst. Evol. Microbiol.">
        <title>The Global Catalogue of Microorganisms (GCM) 10K type strain sequencing project: providing services to taxonomists for standard genome sequencing and annotation.</title>
        <authorList>
            <consortium name="The Broad Institute Genomics Platform"/>
            <consortium name="The Broad Institute Genome Sequencing Center for Infectious Disease"/>
            <person name="Wu L."/>
            <person name="Ma J."/>
        </authorList>
    </citation>
    <scope>NUCLEOTIDE SEQUENCE [LARGE SCALE GENOMIC DNA]</scope>
    <source>
        <strain evidence="5">IBRC-M 10906</strain>
    </source>
</reference>
<feature type="region of interest" description="Disordered" evidence="1">
    <location>
        <begin position="28"/>
        <end position="53"/>
    </location>
</feature>
<feature type="compositionally biased region" description="Polar residues" evidence="1">
    <location>
        <begin position="28"/>
        <end position="39"/>
    </location>
</feature>
<sequence length="134" mass="13914">MRKSLAALVLSAAIIGAATACAMPDTQQTRVPESPTLSVQPAAPVEPPTPTTVEMPSVEGLNLMAAMDTLENLGMTNIQPLPVDGHAFVANPANWVVVAQEPAADTQANTAGEVTLQVSKTDEAESSWCGDRDC</sequence>
<organism evidence="4 5">
    <name type="scientific">Prauserella oleivorans</name>
    <dbReference type="NCBI Taxonomy" id="1478153"/>
    <lineage>
        <taxon>Bacteria</taxon>
        <taxon>Bacillati</taxon>
        <taxon>Actinomycetota</taxon>
        <taxon>Actinomycetes</taxon>
        <taxon>Pseudonocardiales</taxon>
        <taxon>Pseudonocardiaceae</taxon>
        <taxon>Prauserella</taxon>
    </lineage>
</organism>
<dbReference type="CDD" id="cd06577">
    <property type="entry name" value="PASTA_pknB"/>
    <property type="match status" value="1"/>
</dbReference>
<gene>
    <name evidence="4" type="ORF">ACFS2C_22240</name>
</gene>
<keyword evidence="2" id="KW-0732">Signal</keyword>
<dbReference type="InterPro" id="IPR005543">
    <property type="entry name" value="PASTA_dom"/>
</dbReference>
<feature type="domain" description="PASTA" evidence="3">
    <location>
        <begin position="49"/>
        <end position="120"/>
    </location>
</feature>
<dbReference type="Pfam" id="PF03793">
    <property type="entry name" value="PASTA"/>
    <property type="match status" value="1"/>
</dbReference>
<evidence type="ECO:0000256" key="1">
    <source>
        <dbReference type="SAM" id="MobiDB-lite"/>
    </source>
</evidence>
<keyword evidence="5" id="KW-1185">Reference proteome</keyword>
<accession>A0ABW5WDN7</accession>
<evidence type="ECO:0000256" key="2">
    <source>
        <dbReference type="SAM" id="SignalP"/>
    </source>
</evidence>
<dbReference type="Gene3D" id="3.30.10.20">
    <property type="match status" value="1"/>
</dbReference>
<comment type="caution">
    <text evidence="4">The sequence shown here is derived from an EMBL/GenBank/DDBJ whole genome shotgun (WGS) entry which is preliminary data.</text>
</comment>
<name>A0ABW5WDN7_9PSEU</name>
<dbReference type="EMBL" id="JBHUOF010000041">
    <property type="protein sequence ID" value="MFD2802113.1"/>
    <property type="molecule type" value="Genomic_DNA"/>
</dbReference>
<feature type="chain" id="PRO_5045851885" evidence="2">
    <location>
        <begin position="23"/>
        <end position="134"/>
    </location>
</feature>
<evidence type="ECO:0000259" key="3">
    <source>
        <dbReference type="PROSITE" id="PS51178"/>
    </source>
</evidence>
<dbReference type="PROSITE" id="PS51178">
    <property type="entry name" value="PASTA"/>
    <property type="match status" value="1"/>
</dbReference>